<dbReference type="InterPro" id="IPR035959">
    <property type="entry name" value="RutC-like_sf"/>
</dbReference>
<evidence type="ECO:0000256" key="14">
    <source>
        <dbReference type="ARBA" id="ARBA00030841"/>
    </source>
</evidence>
<dbReference type="InterPro" id="IPR006175">
    <property type="entry name" value="YjgF/YER057c/UK114"/>
</dbReference>
<dbReference type="GO" id="GO:0006888">
    <property type="term" value="P:endoplasmic reticulum to Golgi vesicle-mediated transport"/>
    <property type="evidence" value="ECO:0007669"/>
    <property type="project" value="TreeGrafter"/>
</dbReference>
<gene>
    <name evidence="19" type="ORF">E3P99_03839</name>
</gene>
<dbReference type="AlphaFoldDB" id="A0A4T0FDW2"/>
<dbReference type="GO" id="GO:0006891">
    <property type="term" value="P:intra-Golgi vesicle-mediated transport"/>
    <property type="evidence" value="ECO:0007669"/>
    <property type="project" value="TreeGrafter"/>
</dbReference>
<keyword evidence="10 15" id="KW-0333">Golgi apparatus</keyword>
<evidence type="ECO:0000256" key="9">
    <source>
        <dbReference type="ARBA" id="ARBA00022927"/>
    </source>
</evidence>
<dbReference type="Gene3D" id="3.30.1330.40">
    <property type="entry name" value="RutC-like"/>
    <property type="match status" value="1"/>
</dbReference>
<dbReference type="PANTHER" id="PTHR10635:SF0">
    <property type="entry name" value="COATOMER SUBUNIT BETA"/>
    <property type="match status" value="1"/>
</dbReference>
<dbReference type="PIRSF" id="PIRSF005727">
    <property type="entry name" value="Coatomer_beta_subunit"/>
    <property type="match status" value="1"/>
</dbReference>
<keyword evidence="11 15" id="KW-0472">Membrane</keyword>
<evidence type="ECO:0000259" key="17">
    <source>
        <dbReference type="Pfam" id="PF07718"/>
    </source>
</evidence>
<dbReference type="PANTHER" id="PTHR10635">
    <property type="entry name" value="COATOMER SUBUNIT BETA"/>
    <property type="match status" value="1"/>
</dbReference>
<dbReference type="OrthoDB" id="10261439at2759"/>
<dbReference type="InterPro" id="IPR016460">
    <property type="entry name" value="COPB1"/>
</dbReference>
<comment type="function">
    <text evidence="13 15">The coatomer is a cytosolic protein complex that binds to dilysine motifs and reversibly associates with Golgi non-clathrin-coated vesicles, which further mediate biosynthetic protein transport from the ER, via the Golgi up to the trans Golgi network. Coatomer complex is required for budding from Golgi membranes, and is essential for the retrograde Golgi-to-ER transport of dilysine-tagged proteins.</text>
</comment>
<keyword evidence="12 15" id="KW-0968">Cytoplasmic vesicle</keyword>
<evidence type="ECO:0000259" key="16">
    <source>
        <dbReference type="Pfam" id="PF01602"/>
    </source>
</evidence>
<dbReference type="InterPro" id="IPR011989">
    <property type="entry name" value="ARM-like"/>
</dbReference>
<dbReference type="InterPro" id="IPR016024">
    <property type="entry name" value="ARM-type_fold"/>
</dbReference>
<evidence type="ECO:0000256" key="10">
    <source>
        <dbReference type="ARBA" id="ARBA00023034"/>
    </source>
</evidence>
<comment type="similarity">
    <text evidence="2">Belongs to the RutC family.</text>
</comment>
<evidence type="ECO:0000256" key="3">
    <source>
        <dbReference type="ARBA" id="ARBA00011775"/>
    </source>
</evidence>
<comment type="caution">
    <text evidence="19">The sequence shown here is derived from an EMBL/GenBank/DDBJ whole genome shotgun (WGS) entry which is preliminary data.</text>
</comment>
<dbReference type="Pfam" id="PF14806">
    <property type="entry name" value="Coatomer_b_Cpla"/>
    <property type="match status" value="1"/>
</dbReference>
<feature type="domain" description="Coatomer beta subunit appendage platform" evidence="18">
    <location>
        <begin position="823"/>
        <end position="923"/>
    </location>
</feature>
<dbReference type="Proteomes" id="UP000310189">
    <property type="component" value="Unassembled WGS sequence"/>
</dbReference>
<keyword evidence="6 15" id="KW-0963">Cytoplasm</keyword>
<evidence type="ECO:0000256" key="15">
    <source>
        <dbReference type="PIRNR" id="PIRNR005727"/>
    </source>
</evidence>
<dbReference type="GO" id="GO:0006886">
    <property type="term" value="P:intracellular protein transport"/>
    <property type="evidence" value="ECO:0007669"/>
    <property type="project" value="InterPro"/>
</dbReference>
<dbReference type="NCBIfam" id="TIGR00004">
    <property type="entry name" value="Rid family detoxifying hydrolase"/>
    <property type="match status" value="1"/>
</dbReference>
<sequence>MAASTPAYTLINYEVTEQPNTVELKALLEKGNDQVKHEALTKIILLTLNGHSQPQLLMPIIQYLLPSKDKHLKKLLHFYWEVCPKYDEAGKLKQEMILVCNAIRNDLQHPNEFIRGSTLRFLQKLSDSELLEPLIPTVRSCLEHRHSYVRKNAIFAVWSIYNQFDYLIPDAAELLQTFLAAESDSTCKRNAFVTLSDIDSNAALEYLHLLLDNLASLDELMQLSIIQLIRKDCHSDNPNKNQYIRSIFDLLDSPSHSVKYEAATTLNALTDNPAAVKAAASAFINLIVNVSDNNVKLIVLARLNEMHAKHNHLLDSLIMDILHVLSAPDMEVKRKALKIVLEMVTSRNVEQVIDHLKKELIKTTSSQDFERLVEYRQLLIQSIHNISVKYSQVASSVIETLMSFLGDSSNPSAIDVIAFVREVVEKFPALRPTIINQLFKTFHQIKSGKVFRGALWIIGEYAESSSDIQIAFERVRAVLGQIPILAAEQQAYDAQEYTQDNETSNEGQLITTTKVLADGTYATETTVTTAEDASRLAAVKAASKPPLRGLILNGDFFTASVLASTLTKLVLRLVSNNDVDSAVQNALKAEAMLMMTSIVRVGQSKFVSTAIDEDSAERILGCVSALAETNAAASASFSGVFLHDTKKAYSTMVQDAEAKHAESVKKSENVHKVQPDDIISFRHFKKSNNVDTREFELDLSRATGGTEPVTDDFMSKLQHIVQLTGFSDSVYAEAYVNIHQFDIILDVLLVNQTGNTLSNLNIEFATLGDLKIVERPSSTTLAPHAFHTLKASVKVSSTETGVIFGNIAFDSIASGGAGGGEGSNIVLNDIHVDIMDYIKPATCSESQFRAMWSEFEWENKVHVNTTIGDLRLYLQHIMKSTNMACLTPDASMSGECDFLSANMYARSVFGEDALANISLEKTLDVGEEPEMFRQLSTTVSRMSQNFKITSTPNAPSAVGPYVQAITHNDIVYASGCIPLNPQSMTVVDGGIEAQAKQALANLRQVLEASNSSMTDTIKTTCLLKNMEDFVAFNKVYEDAFAPHKPARSCFEVARLPKDVLVEVEAIAAVKK</sequence>
<dbReference type="Pfam" id="PF07718">
    <property type="entry name" value="Coatamer_beta_C"/>
    <property type="match status" value="1"/>
</dbReference>
<evidence type="ECO:0000259" key="18">
    <source>
        <dbReference type="Pfam" id="PF14806"/>
    </source>
</evidence>
<dbReference type="InterPro" id="IPR002553">
    <property type="entry name" value="Clathrin/coatomer_adapt-like_N"/>
</dbReference>
<evidence type="ECO:0000256" key="7">
    <source>
        <dbReference type="ARBA" id="ARBA00022737"/>
    </source>
</evidence>
<dbReference type="CDD" id="cd00448">
    <property type="entry name" value="YjgF_YER057c_UK114_family"/>
    <property type="match status" value="1"/>
</dbReference>
<evidence type="ECO:0000256" key="11">
    <source>
        <dbReference type="ARBA" id="ARBA00023136"/>
    </source>
</evidence>
<dbReference type="InterPro" id="IPR029446">
    <property type="entry name" value="COPB1_appendage_platform_dom"/>
</dbReference>
<dbReference type="InterPro" id="IPR006056">
    <property type="entry name" value="RidA"/>
</dbReference>
<feature type="domain" description="Coatomer beta subunit C-terminal" evidence="17">
    <location>
        <begin position="675"/>
        <end position="810"/>
    </location>
</feature>
<reference evidence="19 20" key="1">
    <citation type="submission" date="2019-03" db="EMBL/GenBank/DDBJ databases">
        <title>Sequencing 23 genomes of Wallemia ichthyophaga.</title>
        <authorList>
            <person name="Gostincar C."/>
        </authorList>
    </citation>
    <scope>NUCLEOTIDE SEQUENCE [LARGE SCALE GENOMIC DNA]</scope>
    <source>
        <strain evidence="19 20">EXF-5753</strain>
    </source>
</reference>
<dbReference type="Gene3D" id="1.25.10.10">
    <property type="entry name" value="Leucine-rich Repeat Variant"/>
    <property type="match status" value="1"/>
</dbReference>
<keyword evidence="8 15" id="KW-0931">ER-Golgi transport</keyword>
<evidence type="ECO:0000256" key="2">
    <source>
        <dbReference type="ARBA" id="ARBA00010552"/>
    </source>
</evidence>
<evidence type="ECO:0000256" key="1">
    <source>
        <dbReference type="ARBA" id="ARBA00004255"/>
    </source>
</evidence>
<accession>A0A4T0FDW2</accession>
<comment type="subcellular location">
    <subcellularLocation>
        <location evidence="15">Cytoplasm</location>
    </subcellularLocation>
    <subcellularLocation>
        <location evidence="1 15">Golgi apparatus membrane</location>
        <topology evidence="1 15">Peripheral membrane protein</topology>
        <orientation evidence="1 15">Cytoplasmic side</orientation>
    </subcellularLocation>
    <subcellularLocation>
        <location evidence="15">Cytoplasmic vesicle</location>
        <location evidence="15">COPI-coated vesicle membrane</location>
        <topology evidence="15">Peripheral membrane protein</topology>
        <orientation evidence="15">Cytoplasmic side</orientation>
    </subcellularLocation>
</comment>
<dbReference type="GO" id="GO:0005198">
    <property type="term" value="F:structural molecule activity"/>
    <property type="evidence" value="ECO:0007669"/>
    <property type="project" value="InterPro"/>
</dbReference>
<dbReference type="GO" id="GO:0030126">
    <property type="term" value="C:COPI vesicle coat"/>
    <property type="evidence" value="ECO:0007669"/>
    <property type="project" value="InterPro"/>
</dbReference>
<dbReference type="Pfam" id="PF01602">
    <property type="entry name" value="Adaptin_N"/>
    <property type="match status" value="1"/>
</dbReference>
<keyword evidence="20" id="KW-1185">Reference proteome</keyword>
<dbReference type="Pfam" id="PF01042">
    <property type="entry name" value="Ribonuc_L-PSP"/>
    <property type="match status" value="1"/>
</dbReference>
<dbReference type="FunFam" id="1.25.10.10:FF:000444">
    <property type="entry name" value="Coatomer subunit beta"/>
    <property type="match status" value="1"/>
</dbReference>
<comment type="subunit">
    <text evidence="3 15">Oligomeric complex that consists of at least the alpha, beta, beta', gamma, delta, epsilon and zeta subunits.</text>
</comment>
<proteinExistence type="inferred from homology"/>
<evidence type="ECO:0000313" key="19">
    <source>
        <dbReference type="EMBL" id="TIA85960.1"/>
    </source>
</evidence>
<dbReference type="FunFam" id="3.30.1330.40:FF:000001">
    <property type="entry name" value="L-PSP family endoribonuclease"/>
    <property type="match status" value="1"/>
</dbReference>
<evidence type="ECO:0000256" key="6">
    <source>
        <dbReference type="ARBA" id="ARBA00022490"/>
    </source>
</evidence>
<evidence type="ECO:0000256" key="8">
    <source>
        <dbReference type="ARBA" id="ARBA00022892"/>
    </source>
</evidence>
<evidence type="ECO:0000256" key="4">
    <source>
        <dbReference type="ARBA" id="ARBA00017024"/>
    </source>
</evidence>
<keyword evidence="7" id="KW-0677">Repeat</keyword>
<organism evidence="19 20">
    <name type="scientific">Wallemia hederae</name>
    <dbReference type="NCBI Taxonomy" id="1540922"/>
    <lineage>
        <taxon>Eukaryota</taxon>
        <taxon>Fungi</taxon>
        <taxon>Dikarya</taxon>
        <taxon>Basidiomycota</taxon>
        <taxon>Wallemiomycotina</taxon>
        <taxon>Wallemiomycetes</taxon>
        <taxon>Wallemiales</taxon>
        <taxon>Wallemiaceae</taxon>
        <taxon>Wallemia</taxon>
    </lineage>
</organism>
<keyword evidence="9 15" id="KW-0653">Protein transport</keyword>
<evidence type="ECO:0000313" key="20">
    <source>
        <dbReference type="Proteomes" id="UP000310189"/>
    </source>
</evidence>
<keyword evidence="5 15" id="KW-0813">Transport</keyword>
<dbReference type="GO" id="GO:0000139">
    <property type="term" value="C:Golgi membrane"/>
    <property type="evidence" value="ECO:0007669"/>
    <property type="project" value="UniProtKB-SubCell"/>
</dbReference>
<evidence type="ECO:0000256" key="5">
    <source>
        <dbReference type="ARBA" id="ARBA00022448"/>
    </source>
</evidence>
<evidence type="ECO:0000256" key="13">
    <source>
        <dbReference type="ARBA" id="ARBA00025536"/>
    </source>
</evidence>
<protein>
    <recommendedName>
        <fullName evidence="4 15">Coatomer subunit beta</fullName>
    </recommendedName>
    <alternativeName>
        <fullName evidence="14 15">Beta-coat protein</fullName>
    </alternativeName>
</protein>
<dbReference type="SUPFAM" id="SSF55298">
    <property type="entry name" value="YjgF-like"/>
    <property type="match status" value="1"/>
</dbReference>
<name>A0A4T0FDW2_9BASI</name>
<dbReference type="InterPro" id="IPR011710">
    <property type="entry name" value="Coatomer_bsu_C"/>
</dbReference>
<feature type="domain" description="Clathrin/coatomer adaptor adaptin-like N-terminal" evidence="16">
    <location>
        <begin position="19"/>
        <end position="508"/>
    </location>
</feature>
<dbReference type="SUPFAM" id="SSF48371">
    <property type="entry name" value="ARM repeat"/>
    <property type="match status" value="1"/>
</dbReference>
<dbReference type="EMBL" id="SPNW01000093">
    <property type="protein sequence ID" value="TIA85960.1"/>
    <property type="molecule type" value="Genomic_DNA"/>
</dbReference>
<evidence type="ECO:0000256" key="12">
    <source>
        <dbReference type="ARBA" id="ARBA00023329"/>
    </source>
</evidence>